<name>A0A8B7PI33_HYAAZ</name>
<dbReference type="OrthoDB" id="10046852at2759"/>
<keyword evidence="2" id="KW-0732">Signal</keyword>
<feature type="signal peptide" evidence="2">
    <location>
        <begin position="1"/>
        <end position="24"/>
    </location>
</feature>
<dbReference type="AlphaFoldDB" id="A0A8B7PI33"/>
<evidence type="ECO:0000313" key="4">
    <source>
        <dbReference type="Proteomes" id="UP000694843"/>
    </source>
</evidence>
<keyword evidence="1" id="KW-1015">Disulfide bond</keyword>
<reference evidence="5" key="1">
    <citation type="submission" date="2025-08" db="UniProtKB">
        <authorList>
            <consortium name="RefSeq"/>
        </authorList>
    </citation>
    <scope>IDENTIFICATION</scope>
    <source>
        <tissue evidence="5">Whole organism</tissue>
    </source>
</reference>
<evidence type="ECO:0000259" key="3">
    <source>
        <dbReference type="PROSITE" id="PS50026"/>
    </source>
</evidence>
<dbReference type="SMART" id="SM00181">
    <property type="entry name" value="EGF"/>
    <property type="match status" value="1"/>
</dbReference>
<feature type="disulfide bond" evidence="1">
    <location>
        <begin position="77"/>
        <end position="94"/>
    </location>
</feature>
<dbReference type="KEGG" id="hazt:108680789"/>
<comment type="caution">
    <text evidence="1">Lacks conserved residue(s) required for the propagation of feature annotation.</text>
</comment>
<evidence type="ECO:0000256" key="1">
    <source>
        <dbReference type="PROSITE-ProRule" id="PRU00076"/>
    </source>
</evidence>
<organism evidence="4 5">
    <name type="scientific">Hyalella azteca</name>
    <name type="common">Amphipod</name>
    <dbReference type="NCBI Taxonomy" id="294128"/>
    <lineage>
        <taxon>Eukaryota</taxon>
        <taxon>Metazoa</taxon>
        <taxon>Ecdysozoa</taxon>
        <taxon>Arthropoda</taxon>
        <taxon>Crustacea</taxon>
        <taxon>Multicrustacea</taxon>
        <taxon>Malacostraca</taxon>
        <taxon>Eumalacostraca</taxon>
        <taxon>Peracarida</taxon>
        <taxon>Amphipoda</taxon>
        <taxon>Senticaudata</taxon>
        <taxon>Talitrida</taxon>
        <taxon>Talitroidea</taxon>
        <taxon>Hyalellidae</taxon>
        <taxon>Hyalella</taxon>
    </lineage>
</organism>
<sequence length="110" mass="11973">MAWSGRRAMLLTTTLLLAAALSESCDPGDLVQGCRVEGPNYCVCGLGCRTSFSYATREQCLTASRGERGDPCSSQPCRHHSYCTQIIADPGYQCFCDGTGYYGRHCELSE</sequence>
<protein>
    <submittedName>
        <fullName evidence="5">Protein crumbs</fullName>
    </submittedName>
</protein>
<dbReference type="Proteomes" id="UP000694843">
    <property type="component" value="Unplaced"/>
</dbReference>
<keyword evidence="4" id="KW-1185">Reference proteome</keyword>
<dbReference type="OMA" id="PHECIVI"/>
<keyword evidence="1" id="KW-0245">EGF-like domain</keyword>
<evidence type="ECO:0000313" key="5">
    <source>
        <dbReference type="RefSeq" id="XP_018025182.1"/>
    </source>
</evidence>
<dbReference type="GeneID" id="108680789"/>
<dbReference type="PROSITE" id="PS50026">
    <property type="entry name" value="EGF_3"/>
    <property type="match status" value="1"/>
</dbReference>
<gene>
    <name evidence="5" type="primary">LOC108680789</name>
</gene>
<dbReference type="SUPFAM" id="SSF57196">
    <property type="entry name" value="EGF/Laminin"/>
    <property type="match status" value="1"/>
</dbReference>
<accession>A0A8B7PI33</accession>
<feature type="chain" id="PRO_5034940206" evidence="2">
    <location>
        <begin position="25"/>
        <end position="110"/>
    </location>
</feature>
<dbReference type="Gene3D" id="2.10.25.10">
    <property type="entry name" value="Laminin"/>
    <property type="match status" value="1"/>
</dbReference>
<evidence type="ECO:0000256" key="2">
    <source>
        <dbReference type="SAM" id="SignalP"/>
    </source>
</evidence>
<feature type="domain" description="EGF-like" evidence="3">
    <location>
        <begin position="68"/>
        <end position="107"/>
    </location>
</feature>
<dbReference type="InterPro" id="IPR000742">
    <property type="entry name" value="EGF"/>
</dbReference>
<dbReference type="RefSeq" id="XP_018025182.1">
    <property type="nucleotide sequence ID" value="XM_018169693.2"/>
</dbReference>
<proteinExistence type="predicted"/>